<dbReference type="GO" id="GO:0052689">
    <property type="term" value="F:carboxylic ester hydrolase activity"/>
    <property type="evidence" value="ECO:0007669"/>
    <property type="project" value="TreeGrafter"/>
</dbReference>
<accession>A0A2T4USR4</accession>
<dbReference type="AlphaFoldDB" id="A0A2T4USR4"/>
<dbReference type="Proteomes" id="UP000241085">
    <property type="component" value="Unassembled WGS sequence"/>
</dbReference>
<dbReference type="Pfam" id="PF05448">
    <property type="entry name" value="AXE1"/>
    <property type="match status" value="1"/>
</dbReference>
<keyword evidence="5" id="KW-1185">Reference proteome</keyword>
<dbReference type="InterPro" id="IPR029058">
    <property type="entry name" value="AB_hydrolase_fold"/>
</dbReference>
<organism evidence="4 5">
    <name type="scientific">Rathayibacter caricis DSM 15933</name>
    <dbReference type="NCBI Taxonomy" id="1328867"/>
    <lineage>
        <taxon>Bacteria</taxon>
        <taxon>Bacillati</taxon>
        <taxon>Actinomycetota</taxon>
        <taxon>Actinomycetes</taxon>
        <taxon>Micrococcales</taxon>
        <taxon>Microbacteriaceae</taxon>
        <taxon>Rathayibacter</taxon>
    </lineage>
</organism>
<sequence>MPQFDLPLELLEEYAPELAEPEGFADFWRSTVAEARALADEPVFEQVDAGFTLLDTFDVTFSGWGGHPIRAWLILPRGVEGPLPALVSYIGYGGGRGHLTEWTTMSAAGYAHLVMDTRGQGTGHRTGDTPDPVGSGPHANGFMTQGIASPEEYYYRRVFTDAVRALDVLRAHPAVDPSRVAISGGSQGGGICLAVAGILGMLDESSSAQAAIIDVPFLSHMRHATRIIDTMPYGEIVKYLRIHRGSEERVFTTLAYFDGTSFAPHARIPAMFSVGLLDDICPPSTVYASYNRYTGPREMRIYPYNGHEQGEAFQIAEHLAFLARQLG</sequence>
<dbReference type="InterPro" id="IPR008391">
    <property type="entry name" value="AXE1_dom"/>
</dbReference>
<dbReference type="Gene3D" id="3.40.50.1820">
    <property type="entry name" value="alpha/beta hydrolase"/>
    <property type="match status" value="1"/>
</dbReference>
<dbReference type="EMBL" id="PZPL01000001">
    <property type="protein sequence ID" value="PTL72572.1"/>
    <property type="molecule type" value="Genomic_DNA"/>
</dbReference>
<reference evidence="4 5" key="1">
    <citation type="submission" date="2018-03" db="EMBL/GenBank/DDBJ databases">
        <title>Bacteriophage NCPPB3778 and a type I-E CRISPR drive the evolution of the US Biological Select Agent, Rathayibacter toxicus.</title>
        <authorList>
            <person name="Davis E.W.II."/>
            <person name="Tabima J.F."/>
            <person name="Weisberg A.J."/>
            <person name="Dantas Lopes L."/>
            <person name="Wiseman M.S."/>
            <person name="Wiseman M.S."/>
            <person name="Pupko T."/>
            <person name="Belcher M.S."/>
            <person name="Sechler A.J."/>
            <person name="Tancos M.A."/>
            <person name="Schroeder B.K."/>
            <person name="Murray T.D."/>
            <person name="Luster D.G."/>
            <person name="Schneider W.L."/>
            <person name="Rogers E."/>
            <person name="Andreote F.D."/>
            <person name="Grunwald N.J."/>
            <person name="Putnam M.L."/>
            <person name="Chang J.H."/>
        </authorList>
    </citation>
    <scope>NUCLEOTIDE SEQUENCE [LARGE SCALE GENOMIC DNA]</scope>
    <source>
        <strain evidence="4 5">DSM 15933</strain>
    </source>
</reference>
<dbReference type="InterPro" id="IPR039069">
    <property type="entry name" value="CE7"/>
</dbReference>
<dbReference type="RefSeq" id="WP_107574259.1">
    <property type="nucleotide sequence ID" value="NZ_PZPL01000001.1"/>
</dbReference>
<feature type="active site" description="Charge relay system" evidence="1">
    <location>
        <position position="278"/>
    </location>
</feature>
<feature type="active site" description="Charge relay system" evidence="1">
    <location>
        <position position="307"/>
    </location>
</feature>
<evidence type="ECO:0000256" key="2">
    <source>
        <dbReference type="PIRSR" id="PIRSR639069-2"/>
    </source>
</evidence>
<dbReference type="PANTHER" id="PTHR40111">
    <property type="entry name" value="CEPHALOSPORIN-C DEACETYLASE"/>
    <property type="match status" value="1"/>
</dbReference>
<comment type="caution">
    <text evidence="4">The sequence shown here is derived from an EMBL/GenBank/DDBJ whole genome shotgun (WGS) entry which is preliminary data.</text>
</comment>
<dbReference type="GO" id="GO:0005976">
    <property type="term" value="P:polysaccharide metabolic process"/>
    <property type="evidence" value="ECO:0007669"/>
    <property type="project" value="TreeGrafter"/>
</dbReference>
<feature type="binding site" evidence="2">
    <location>
        <position position="92"/>
    </location>
    <ligand>
        <name>substrate</name>
    </ligand>
</feature>
<evidence type="ECO:0000313" key="4">
    <source>
        <dbReference type="EMBL" id="PTL72572.1"/>
    </source>
</evidence>
<protein>
    <submittedName>
        <fullName evidence="4">Acetylxylan esterase</fullName>
    </submittedName>
</protein>
<evidence type="ECO:0000313" key="5">
    <source>
        <dbReference type="Proteomes" id="UP000241085"/>
    </source>
</evidence>
<evidence type="ECO:0000256" key="1">
    <source>
        <dbReference type="PIRSR" id="PIRSR639069-1"/>
    </source>
</evidence>
<feature type="domain" description="Acetyl xylan esterase" evidence="3">
    <location>
        <begin position="1"/>
        <end position="323"/>
    </location>
</feature>
<dbReference type="PANTHER" id="PTHR40111:SF1">
    <property type="entry name" value="CEPHALOSPORIN-C DEACETYLASE"/>
    <property type="match status" value="1"/>
</dbReference>
<gene>
    <name evidence="4" type="ORF">C1I63_06720</name>
</gene>
<proteinExistence type="predicted"/>
<evidence type="ECO:0000259" key="3">
    <source>
        <dbReference type="Pfam" id="PF05448"/>
    </source>
</evidence>
<dbReference type="SUPFAM" id="SSF53474">
    <property type="entry name" value="alpha/beta-Hydrolases"/>
    <property type="match status" value="1"/>
</dbReference>
<name>A0A2T4USR4_9MICO</name>
<feature type="active site" description="Nucleophile" evidence="1">
    <location>
        <position position="186"/>
    </location>
</feature>